<accession>A0ABS1X0A2</accession>
<feature type="domain" description="Acyclic terpene utilisation N-terminal" evidence="1">
    <location>
        <begin position="42"/>
        <end position="379"/>
    </location>
</feature>
<keyword evidence="3" id="KW-1185">Reference proteome</keyword>
<proteinExistence type="predicted"/>
<comment type="caution">
    <text evidence="2">The sequence shown here is derived from an EMBL/GenBank/DDBJ whole genome shotgun (WGS) entry which is preliminary data.</text>
</comment>
<organism evidence="2 3">
    <name type="scientific">Steroidobacter gossypii</name>
    <dbReference type="NCBI Taxonomy" id="2805490"/>
    <lineage>
        <taxon>Bacteria</taxon>
        <taxon>Pseudomonadati</taxon>
        <taxon>Pseudomonadota</taxon>
        <taxon>Gammaproteobacteria</taxon>
        <taxon>Steroidobacterales</taxon>
        <taxon>Steroidobacteraceae</taxon>
        <taxon>Steroidobacter</taxon>
    </lineage>
</organism>
<evidence type="ECO:0000259" key="1">
    <source>
        <dbReference type="Pfam" id="PF07287"/>
    </source>
</evidence>
<dbReference type="Proteomes" id="UP000661077">
    <property type="component" value="Unassembled WGS sequence"/>
</dbReference>
<gene>
    <name evidence="2" type="ORF">JM946_17875</name>
</gene>
<evidence type="ECO:0000313" key="3">
    <source>
        <dbReference type="Proteomes" id="UP000661077"/>
    </source>
</evidence>
<dbReference type="Pfam" id="PF07287">
    <property type="entry name" value="AtuA"/>
    <property type="match status" value="1"/>
</dbReference>
<reference evidence="2 3" key="1">
    <citation type="journal article" date="2021" name="Int. J. Syst. Evol. Microbiol.">
        <title>Steroidobacter gossypii sp. nov., isolated from soil of cotton cropping field.</title>
        <authorList>
            <person name="Huang R."/>
            <person name="Yang S."/>
            <person name="Zhen C."/>
            <person name="Liu W."/>
        </authorList>
    </citation>
    <scope>NUCLEOTIDE SEQUENCE [LARGE SCALE GENOMIC DNA]</scope>
    <source>
        <strain evidence="2 3">S1-65</strain>
    </source>
</reference>
<name>A0ABS1X0A2_9GAMM</name>
<dbReference type="InterPro" id="IPR010839">
    <property type="entry name" value="AtuA_N"/>
</dbReference>
<evidence type="ECO:0000313" key="2">
    <source>
        <dbReference type="EMBL" id="MBM0106602.1"/>
    </source>
</evidence>
<sequence length="436" mass="46618">MEEAIARGAHAIATDAGSTDSGAAYLALGISKNNRGSVKRDLTLLMKAAAKARIPLIVGSCGQAGGDANVDWTKAIALEVAAELGLRPRIAVLYSEQSKETLKARNAAGKIRALPPLGALDDATIDSCDHIVAVMGPEPYIAALEAGADIVLGGRTTDTAVLSCYALMKGAPAGASWHAAKVAECGAQCTTNPTAAAGVLISIDADGFEVQTLAPANHCNPHSVSAHMLYENSNPFLLAEPGGVLDVTEADYTALDPRRVRVTGSVWRPQPYTMKLEGAGRGRYQTLMLIGIQDPDILARVEEFHDKMLAALYERTRKTIGPAAGDFHISLRMYGWNAVSGDKPPPGTPAPREIGVLFVATADTQEMATQIAKACNPYFFHFPLDLDKELPSHAFAFSPADIERGPVYEFKLNHVIEVEDPLELVRTEWLDLRERP</sequence>
<protein>
    <submittedName>
        <fullName evidence="2">Acyclic terpene utilization AtuA family protein</fullName>
    </submittedName>
</protein>
<dbReference type="EMBL" id="JAEVLS010000004">
    <property type="protein sequence ID" value="MBM0106602.1"/>
    <property type="molecule type" value="Genomic_DNA"/>
</dbReference>